<dbReference type="InterPro" id="IPR011990">
    <property type="entry name" value="TPR-like_helical_dom_sf"/>
</dbReference>
<keyword evidence="2" id="KW-1185">Reference proteome</keyword>
<proteinExistence type="predicted"/>
<dbReference type="Gene3D" id="1.25.40.10">
    <property type="entry name" value="Tetratricopeptide repeat domain"/>
    <property type="match status" value="1"/>
</dbReference>
<evidence type="ECO:0008006" key="3">
    <source>
        <dbReference type="Google" id="ProtNLM"/>
    </source>
</evidence>
<organism evidence="1 2">
    <name type="scientific">Lederbergia citrea</name>
    <dbReference type="NCBI Taxonomy" id="2833581"/>
    <lineage>
        <taxon>Bacteria</taxon>
        <taxon>Bacillati</taxon>
        <taxon>Bacillota</taxon>
        <taxon>Bacilli</taxon>
        <taxon>Bacillales</taxon>
        <taxon>Bacillaceae</taxon>
        <taxon>Lederbergia</taxon>
    </lineage>
</organism>
<gene>
    <name evidence="1" type="ORF">KHA91_14810</name>
</gene>
<dbReference type="InterPro" id="IPR031841">
    <property type="entry name" value="Endopep_inhib"/>
</dbReference>
<dbReference type="SUPFAM" id="SSF48452">
    <property type="entry name" value="TPR-like"/>
    <property type="match status" value="1"/>
</dbReference>
<comment type="caution">
    <text evidence="1">The sequence shown here is derived from an EMBL/GenBank/DDBJ whole genome shotgun (WGS) entry which is preliminary data.</text>
</comment>
<dbReference type="InterPro" id="IPR028994">
    <property type="entry name" value="Integrin_alpha_N"/>
</dbReference>
<reference evidence="1 2" key="1">
    <citation type="submission" date="2021-05" db="EMBL/GenBank/DDBJ databases">
        <title>Novel Bacillus species.</title>
        <authorList>
            <person name="Liu G."/>
        </authorList>
    </citation>
    <scope>NUCLEOTIDE SEQUENCE [LARGE SCALE GENOMIC DNA]</scope>
    <source>
        <strain evidence="1 2">FJAT-49682</strain>
    </source>
</reference>
<dbReference type="SUPFAM" id="SSF69318">
    <property type="entry name" value="Integrin alpha N-terminal domain"/>
    <property type="match status" value="1"/>
</dbReference>
<protein>
    <recommendedName>
        <fullName evidence="3">Tetratricopeptide repeat protein</fullName>
    </recommendedName>
</protein>
<evidence type="ECO:0000313" key="2">
    <source>
        <dbReference type="Proteomes" id="UP000676456"/>
    </source>
</evidence>
<dbReference type="Proteomes" id="UP000676456">
    <property type="component" value="Unassembled WGS sequence"/>
</dbReference>
<dbReference type="Gene3D" id="3.10.450.420">
    <property type="match status" value="1"/>
</dbReference>
<dbReference type="RefSeq" id="WP_213099067.1">
    <property type="nucleotide sequence ID" value="NZ_JAGYPN010000003.1"/>
</dbReference>
<accession>A0A942Z6G5</accession>
<evidence type="ECO:0000313" key="1">
    <source>
        <dbReference type="EMBL" id="MBS4224011.1"/>
    </source>
</evidence>
<dbReference type="Gene3D" id="2.130.10.130">
    <property type="entry name" value="Integrin alpha, N-terminal"/>
    <property type="match status" value="1"/>
</dbReference>
<dbReference type="AlphaFoldDB" id="A0A942Z6G5"/>
<dbReference type="EMBL" id="JAGYPN010000003">
    <property type="protein sequence ID" value="MBS4224011.1"/>
    <property type="molecule type" value="Genomic_DNA"/>
</dbReference>
<dbReference type="Pfam" id="PF16800">
    <property type="entry name" value="Endopep_inhib"/>
    <property type="match status" value="1"/>
</dbReference>
<name>A0A942Z6G5_9BACI</name>
<dbReference type="PROSITE" id="PS51257">
    <property type="entry name" value="PROKAR_LIPOPROTEIN"/>
    <property type="match status" value="1"/>
</dbReference>
<sequence length="567" mass="63627">MEKRRVSLTCLVAASLVLGGCNILPEPGSLIQVPKQVAATSADSESVYELAKKYLPKGTVLLTANAPIGTDAVLCADLDGDGQDEAVVFYQSKNNADQVGLFILMKQNGKWEKVFAKKGSGYDVSWASASDLTGDGVSELLVGWKIGSSAGNVLDVFTWKQSGVEQLTKVNYHDLDMIEIENDQKTRIAVWKKDVNDIYNIDLLQWNNGLLISDKANYPSYFPEAVKYYQRRTESVPDAAYYWYYLADAYLKANKPEQALLAVNKGMAHKMVVPNYNQFSNLKEKIENTLEQNDNSDIQYEIRDAGITIDVPREIAPYISFEENNGPMNGYVVSVFVSPLETKKELLFSIEIYSKDMYVQEEDPDLEEIAETEEFLYVARRGSMDLIFEESDIYEQSVALVEKMIANVRPGLVYPEYTSLKYLSVIEQVKVAVNKYWDVVRGGTMPSKIAESFTHNETDYRYMGSDLNSSEKLNEFLSESYTSGAIRSYIERSGIIEHDGILAQPNADGGSLLNYEKATVVREKDNGTEKEYDLKVPLGTSLSFEYVHVVFSKTKDGWKISSDIGTF</sequence>
<dbReference type="InterPro" id="IPR053749">
    <property type="entry name" value="TA_system-associated_sf"/>
</dbReference>